<dbReference type="SUPFAM" id="SSF52833">
    <property type="entry name" value="Thioredoxin-like"/>
    <property type="match status" value="1"/>
</dbReference>
<dbReference type="CDD" id="cd02966">
    <property type="entry name" value="TlpA_like_family"/>
    <property type="match status" value="1"/>
</dbReference>
<evidence type="ECO:0000313" key="2">
    <source>
        <dbReference type="Proteomes" id="UP000305674"/>
    </source>
</evidence>
<sequence>MRRLRQGGQFALLLLAALWLGGWVRAQMMSPVNGTFPSTPLPVLTQLQGDWLFNGEFSPAVGKGNRLIYLFAPWCTICKLTFPHLREWQQEGRAVTAVALSYRSGDEVIDFLDSVPGATTRVLMGDRALAGELDILAYPTYLVVDGNGVILSGRVGYLPEWMLGLYLDYYGI</sequence>
<dbReference type="RefSeq" id="WP_136852056.1">
    <property type="nucleotide sequence ID" value="NZ_SWCI01000002.1"/>
</dbReference>
<protein>
    <submittedName>
        <fullName evidence="1">TlpA family protein disulfide reductase</fullName>
    </submittedName>
</protein>
<name>A0A4U1BH38_9GAMM</name>
<gene>
    <name evidence="1" type="ORF">FCL40_05285</name>
</gene>
<dbReference type="AlphaFoldDB" id="A0A4U1BH38"/>
<keyword evidence="2" id="KW-1185">Reference proteome</keyword>
<accession>A0A4U1BH38</accession>
<reference evidence="1 2" key="1">
    <citation type="submission" date="2019-04" db="EMBL/GenBank/DDBJ databases">
        <authorList>
            <person name="Hwang J.C."/>
        </authorList>
    </citation>
    <scope>NUCLEOTIDE SEQUENCE [LARGE SCALE GENOMIC DNA]</scope>
    <source>
        <strain evidence="1 2">IMCC35001</strain>
    </source>
</reference>
<dbReference type="OrthoDB" id="9796554at2"/>
<proteinExistence type="predicted"/>
<comment type="caution">
    <text evidence="1">The sequence shown here is derived from an EMBL/GenBank/DDBJ whole genome shotgun (WGS) entry which is preliminary data.</text>
</comment>
<organism evidence="1 2">
    <name type="scientific">Ferrimonas sediminicola</name>
    <dbReference type="NCBI Taxonomy" id="2569538"/>
    <lineage>
        <taxon>Bacteria</taxon>
        <taxon>Pseudomonadati</taxon>
        <taxon>Pseudomonadota</taxon>
        <taxon>Gammaproteobacteria</taxon>
        <taxon>Alteromonadales</taxon>
        <taxon>Ferrimonadaceae</taxon>
        <taxon>Ferrimonas</taxon>
    </lineage>
</organism>
<dbReference type="EMBL" id="SWCI01000002">
    <property type="protein sequence ID" value="TKB50565.1"/>
    <property type="molecule type" value="Genomic_DNA"/>
</dbReference>
<evidence type="ECO:0000313" key="1">
    <source>
        <dbReference type="EMBL" id="TKB50565.1"/>
    </source>
</evidence>
<dbReference type="Proteomes" id="UP000305674">
    <property type="component" value="Unassembled WGS sequence"/>
</dbReference>
<dbReference type="InterPro" id="IPR036249">
    <property type="entry name" value="Thioredoxin-like_sf"/>
</dbReference>
<dbReference type="Gene3D" id="3.40.30.10">
    <property type="entry name" value="Glutaredoxin"/>
    <property type="match status" value="1"/>
</dbReference>